<feature type="region of interest" description="Disordered" evidence="1">
    <location>
        <begin position="1"/>
        <end position="50"/>
    </location>
</feature>
<name>A0A8C3F8A8_CHRPI</name>
<dbReference type="AlphaFoldDB" id="A0A8C3F8A8"/>
<dbReference type="Ensembl" id="ENSCPBT00000001854.1">
    <property type="protein sequence ID" value="ENSCPBP00000001505.1"/>
    <property type="gene ID" value="ENSCPBG00000001219.1"/>
</dbReference>
<proteinExistence type="predicted"/>
<reference evidence="2" key="2">
    <citation type="submission" date="2025-08" db="UniProtKB">
        <authorList>
            <consortium name="Ensembl"/>
        </authorList>
    </citation>
    <scope>IDENTIFICATION</scope>
</reference>
<sequence>MCTPLTPSPRAAPGVRGLRMEHGQILQQGGLSHQPPAAPPRPPRSSSSERVTLKKEIGLVSACAIIIGKRSLPPPGTERKGAAWAGAAPAVTPSKCVRVGRRVYH</sequence>
<accession>A0A8C3F8A8</accession>
<reference evidence="2" key="3">
    <citation type="submission" date="2025-09" db="UniProtKB">
        <authorList>
            <consortium name="Ensembl"/>
        </authorList>
    </citation>
    <scope>IDENTIFICATION</scope>
</reference>
<organism evidence="2 3">
    <name type="scientific">Chrysemys picta bellii</name>
    <name type="common">Western painted turtle</name>
    <name type="synonym">Emys bellii</name>
    <dbReference type="NCBI Taxonomy" id="8478"/>
    <lineage>
        <taxon>Eukaryota</taxon>
        <taxon>Metazoa</taxon>
        <taxon>Chordata</taxon>
        <taxon>Craniata</taxon>
        <taxon>Vertebrata</taxon>
        <taxon>Euteleostomi</taxon>
        <taxon>Archelosauria</taxon>
        <taxon>Testudinata</taxon>
        <taxon>Testudines</taxon>
        <taxon>Cryptodira</taxon>
        <taxon>Durocryptodira</taxon>
        <taxon>Testudinoidea</taxon>
        <taxon>Emydidae</taxon>
        <taxon>Chrysemys</taxon>
    </lineage>
</organism>
<evidence type="ECO:0000313" key="3">
    <source>
        <dbReference type="Proteomes" id="UP000694380"/>
    </source>
</evidence>
<keyword evidence="3" id="KW-1185">Reference proteome</keyword>
<reference evidence="2" key="1">
    <citation type="journal article" date="2015" name="Genome Biol. Evol.">
        <title>Physical Mapping and Refinement of the Painted Turtle Genome (Chrysemys picta) Inform Amniote Genome Evolution and Challenge Turtle-Bird Chromosomal Conservation.</title>
        <authorList>
            <person name="Badenhorst D."/>
            <person name="Hillier L.W."/>
            <person name="Literman R."/>
            <person name="Montiel E.E."/>
            <person name="Radhakrishnan S."/>
            <person name="Shen Y."/>
            <person name="Minx P."/>
            <person name="Janes D.E."/>
            <person name="Warren W.C."/>
            <person name="Edwards S.V."/>
            <person name="Valenzuela N."/>
        </authorList>
    </citation>
    <scope>NUCLEOTIDE SEQUENCE [LARGE SCALE GENOMIC DNA]</scope>
</reference>
<dbReference type="Proteomes" id="UP000694380">
    <property type="component" value="Chromosome 15"/>
</dbReference>
<evidence type="ECO:0000256" key="1">
    <source>
        <dbReference type="SAM" id="MobiDB-lite"/>
    </source>
</evidence>
<protein>
    <submittedName>
        <fullName evidence="2">Uncharacterized protein</fullName>
    </submittedName>
</protein>
<evidence type="ECO:0000313" key="2">
    <source>
        <dbReference type="Ensembl" id="ENSCPBP00000001505.1"/>
    </source>
</evidence>